<gene>
    <name evidence="2" type="ORF">HNR21_002937</name>
</gene>
<dbReference type="RefSeq" id="WP_182705646.1">
    <property type="nucleotide sequence ID" value="NZ_JACJII010000001.1"/>
</dbReference>
<dbReference type="EMBL" id="JACJII010000001">
    <property type="protein sequence ID" value="MBA9004055.1"/>
    <property type="molecule type" value="Genomic_DNA"/>
</dbReference>
<feature type="transmembrane region" description="Helical" evidence="1">
    <location>
        <begin position="50"/>
        <end position="74"/>
    </location>
</feature>
<name>A0A7W3MY40_9ACTN</name>
<evidence type="ECO:0000313" key="2">
    <source>
        <dbReference type="EMBL" id="MBA9004055.1"/>
    </source>
</evidence>
<reference evidence="2 3" key="1">
    <citation type="submission" date="2020-08" db="EMBL/GenBank/DDBJ databases">
        <title>Sequencing the genomes of 1000 actinobacteria strains.</title>
        <authorList>
            <person name="Klenk H.-P."/>
        </authorList>
    </citation>
    <scope>NUCLEOTIDE SEQUENCE [LARGE SCALE GENOMIC DNA]</scope>
    <source>
        <strain evidence="2 3">DSM 45823</strain>
    </source>
</reference>
<organism evidence="2 3">
    <name type="scientific">Thermomonospora cellulosilytica</name>
    <dbReference type="NCBI Taxonomy" id="1411118"/>
    <lineage>
        <taxon>Bacteria</taxon>
        <taxon>Bacillati</taxon>
        <taxon>Actinomycetota</taxon>
        <taxon>Actinomycetes</taxon>
        <taxon>Streptosporangiales</taxon>
        <taxon>Thermomonosporaceae</taxon>
        <taxon>Thermomonospora</taxon>
    </lineage>
</organism>
<accession>A0A7W3MY40</accession>
<evidence type="ECO:0000256" key="1">
    <source>
        <dbReference type="SAM" id="Phobius"/>
    </source>
</evidence>
<dbReference type="Proteomes" id="UP000539313">
    <property type="component" value="Unassembled WGS sequence"/>
</dbReference>
<sequence length="113" mass="11593">MTLPTLWILAATGWLLMAIGLARAPADIARTAALTAHALTPFGVLLVSAALGYGSLFALLALAAEWWAAVLVTLGRPWRLADPARHGAAGPVRLAAWLAAFGTLAAGLTALIV</sequence>
<keyword evidence="1" id="KW-0472">Membrane</keyword>
<feature type="transmembrane region" description="Helical" evidence="1">
    <location>
        <begin position="94"/>
        <end position="112"/>
    </location>
</feature>
<proteinExistence type="predicted"/>
<dbReference type="AlphaFoldDB" id="A0A7W3MY40"/>
<keyword evidence="3" id="KW-1185">Reference proteome</keyword>
<comment type="caution">
    <text evidence="2">The sequence shown here is derived from an EMBL/GenBank/DDBJ whole genome shotgun (WGS) entry which is preliminary data.</text>
</comment>
<keyword evidence="1" id="KW-0812">Transmembrane</keyword>
<keyword evidence="1" id="KW-1133">Transmembrane helix</keyword>
<protein>
    <submittedName>
        <fullName evidence="2">Uncharacterized protein</fullName>
    </submittedName>
</protein>
<evidence type="ECO:0000313" key="3">
    <source>
        <dbReference type="Proteomes" id="UP000539313"/>
    </source>
</evidence>